<dbReference type="PANTHER" id="PTHR43134:SF1">
    <property type="entry name" value="SIGNAL RECOGNITION PARTICLE RECEPTOR SUBUNIT ALPHA"/>
    <property type="match status" value="1"/>
</dbReference>
<dbReference type="SUPFAM" id="SSF47364">
    <property type="entry name" value="Domain of the SRP/SRP receptor G-proteins"/>
    <property type="match status" value="1"/>
</dbReference>
<evidence type="ECO:0000256" key="9">
    <source>
        <dbReference type="ARBA" id="ARBA00048027"/>
    </source>
</evidence>
<dbReference type="EMBL" id="CP001801">
    <property type="protein sequence ID" value="ACX96374.1"/>
    <property type="molecule type" value="Genomic_DNA"/>
</dbReference>
<dbReference type="InterPro" id="IPR003593">
    <property type="entry name" value="AAA+_ATPase"/>
</dbReference>
<dbReference type="GO" id="GO:0005886">
    <property type="term" value="C:plasma membrane"/>
    <property type="evidence" value="ECO:0007669"/>
    <property type="project" value="UniProtKB-SubCell"/>
</dbReference>
<dbReference type="Proteomes" id="UP000009102">
    <property type="component" value="Chromosome"/>
</dbReference>
<evidence type="ECO:0000313" key="14">
    <source>
        <dbReference type="EMBL" id="ACX96374.1"/>
    </source>
</evidence>
<dbReference type="Gene3D" id="3.40.50.300">
    <property type="entry name" value="P-loop containing nucleotide triphosphate hydrolases"/>
    <property type="match status" value="1"/>
</dbReference>
<reference evidence="14 15" key="1">
    <citation type="submission" date="2009-10" db="EMBL/GenBank/DDBJ databases">
        <title>Complete sequence of Halothiobacillus neapolitanus c2.</title>
        <authorList>
            <consortium name="US DOE Joint Genome Institute"/>
            <person name="Lucas S."/>
            <person name="Copeland A."/>
            <person name="Lapidus A."/>
            <person name="Glavina del Rio T."/>
            <person name="Tice H."/>
            <person name="Bruce D."/>
            <person name="Goodwin L."/>
            <person name="Pitluck S."/>
            <person name="Davenport K."/>
            <person name="Brettin T."/>
            <person name="Detter J.C."/>
            <person name="Han C."/>
            <person name="Tapia R."/>
            <person name="Larimer F."/>
            <person name="Land M."/>
            <person name="Hauser L."/>
            <person name="Kyrpides N."/>
            <person name="Mikhailova N."/>
            <person name="Kerfeld C."/>
            <person name="Cannon G."/>
            <person name="Heinhort S."/>
        </authorList>
    </citation>
    <scope>NUCLEOTIDE SEQUENCE [LARGE SCALE GENOMIC DNA]</scope>
    <source>
        <strain evidence="15">ATCC 23641 / c2</strain>
    </source>
</reference>
<dbReference type="InterPro" id="IPR042101">
    <property type="entry name" value="SRP54_N_sf"/>
</dbReference>
<evidence type="ECO:0000256" key="12">
    <source>
        <dbReference type="SAM" id="MobiDB-lite"/>
    </source>
</evidence>
<keyword evidence="3 11" id="KW-0963">Cytoplasm</keyword>
<sequence>MFGFLRRKKNQVPGDAAIESPVDSSVDAPEVDTLGTDTSPITEPVEAPSTIEPEPLPAVITAEPEPAQTSTQIAIQSAPQPVTQEKPKSRFWQQLARARNNFTEGLGDLFLGKKAIDDELLEEVETRLIMADVGQATTRALIDALHQQISRKQINDTEALFETLSQLMIERLERVQKPRPAPTEQPHIIVVCGINGAGKTTTIGKLAHHYKQSGHKVMLAAGDTFRAAAVEQLITWGERNQIPVIGEPGRQDSASVLFDAAQSARARNMDVLIADTAGRLHTQGGLMDELKKLIRVVSKSIPGAPHEILLVLDASIGQNALNQARQFHEAVGVTGLIVTKLDGTAKGGILFAIADELKLPIDFIGVGEQIADLRPFDPKGYVDALLDREDI</sequence>
<evidence type="ECO:0000313" key="15">
    <source>
        <dbReference type="Proteomes" id="UP000009102"/>
    </source>
</evidence>
<evidence type="ECO:0000256" key="4">
    <source>
        <dbReference type="ARBA" id="ARBA00022741"/>
    </source>
</evidence>
<dbReference type="PANTHER" id="PTHR43134">
    <property type="entry name" value="SIGNAL RECOGNITION PARTICLE RECEPTOR SUBUNIT ALPHA"/>
    <property type="match status" value="1"/>
</dbReference>
<protein>
    <recommendedName>
        <fullName evidence="11">Signal recognition particle receptor FtsY</fullName>
        <shortName evidence="11">SRP receptor</shortName>
        <ecNumber evidence="11">3.6.5.4</ecNumber>
    </recommendedName>
</protein>
<dbReference type="InterPro" id="IPR000897">
    <property type="entry name" value="SRP54_GTPase_dom"/>
</dbReference>
<dbReference type="InterPro" id="IPR027417">
    <property type="entry name" value="P-loop_NTPase"/>
</dbReference>
<feature type="binding site" evidence="11">
    <location>
        <begin position="275"/>
        <end position="279"/>
    </location>
    <ligand>
        <name>GTP</name>
        <dbReference type="ChEBI" id="CHEBI:37565"/>
    </ligand>
</feature>
<accession>D0L101</accession>
<dbReference type="EC" id="3.6.5.4" evidence="11"/>
<dbReference type="HAMAP" id="MF_00920">
    <property type="entry name" value="FtsY"/>
    <property type="match status" value="1"/>
</dbReference>
<dbReference type="GO" id="GO:0006614">
    <property type="term" value="P:SRP-dependent cotranslational protein targeting to membrane"/>
    <property type="evidence" value="ECO:0007669"/>
    <property type="project" value="InterPro"/>
</dbReference>
<keyword evidence="11" id="KW-0997">Cell inner membrane</keyword>
<dbReference type="FunFam" id="1.20.120.140:FF:000002">
    <property type="entry name" value="Signal recognition particle receptor FtsY"/>
    <property type="match status" value="1"/>
</dbReference>
<dbReference type="NCBIfam" id="TIGR00064">
    <property type="entry name" value="ftsY"/>
    <property type="match status" value="1"/>
</dbReference>
<comment type="function">
    <text evidence="10 11">Involved in targeting and insertion of nascent membrane proteins into the cytoplasmic membrane. Acts as a receptor for the complex formed by the signal recognition particle (SRP) and the ribosome-nascent chain (RNC). Interaction with SRP-RNC leads to the transfer of the RNC complex to the Sec translocase for insertion into the membrane, the hydrolysis of GTP by both Ffh and FtsY, and the dissociation of the SRP-FtsY complex into the individual components.</text>
</comment>
<evidence type="ECO:0000256" key="6">
    <source>
        <dbReference type="ARBA" id="ARBA00023134"/>
    </source>
</evidence>
<dbReference type="Pfam" id="PF00448">
    <property type="entry name" value="SRP54"/>
    <property type="match status" value="1"/>
</dbReference>
<evidence type="ECO:0000256" key="2">
    <source>
        <dbReference type="ARBA" id="ARBA00022475"/>
    </source>
</evidence>
<keyword evidence="5 11" id="KW-0378">Hydrolase</keyword>
<feature type="binding site" evidence="11">
    <location>
        <begin position="339"/>
        <end position="342"/>
    </location>
    <ligand>
        <name>GTP</name>
        <dbReference type="ChEBI" id="CHEBI:37565"/>
    </ligand>
</feature>
<dbReference type="SMART" id="SM00962">
    <property type="entry name" value="SRP54"/>
    <property type="match status" value="1"/>
</dbReference>
<dbReference type="RefSeq" id="WP_012824408.1">
    <property type="nucleotide sequence ID" value="NC_013422.1"/>
</dbReference>
<evidence type="ECO:0000256" key="5">
    <source>
        <dbReference type="ARBA" id="ARBA00022801"/>
    </source>
</evidence>
<dbReference type="Pfam" id="PF02881">
    <property type="entry name" value="SRP54_N"/>
    <property type="match status" value="1"/>
</dbReference>
<dbReference type="Gene3D" id="1.20.120.140">
    <property type="entry name" value="Signal recognition particle SRP54, nucleotide-binding domain"/>
    <property type="match status" value="1"/>
</dbReference>
<dbReference type="GO" id="GO:0005047">
    <property type="term" value="F:signal recognition particle binding"/>
    <property type="evidence" value="ECO:0007669"/>
    <property type="project" value="TreeGrafter"/>
</dbReference>
<keyword evidence="2 11" id="KW-1003">Cell membrane</keyword>
<dbReference type="SUPFAM" id="SSF52540">
    <property type="entry name" value="P-loop containing nucleoside triphosphate hydrolases"/>
    <property type="match status" value="1"/>
</dbReference>
<evidence type="ECO:0000256" key="10">
    <source>
        <dbReference type="ARBA" id="ARBA00053570"/>
    </source>
</evidence>
<gene>
    <name evidence="11" type="primary">ftsY</name>
    <name evidence="14" type="ordered locus">Hneap_1544</name>
</gene>
<dbReference type="AlphaFoldDB" id="D0L101"/>
<evidence type="ECO:0000256" key="11">
    <source>
        <dbReference type="HAMAP-Rule" id="MF_00920"/>
    </source>
</evidence>
<dbReference type="FunFam" id="3.40.50.300:FF:000053">
    <property type="entry name" value="Signal recognition particle receptor FtsY"/>
    <property type="match status" value="1"/>
</dbReference>
<evidence type="ECO:0000259" key="13">
    <source>
        <dbReference type="PROSITE" id="PS00300"/>
    </source>
</evidence>
<dbReference type="SMART" id="SM00963">
    <property type="entry name" value="SRP54_N"/>
    <property type="match status" value="1"/>
</dbReference>
<comment type="similarity">
    <text evidence="11">Belongs to the GTP-binding SRP family. FtsY subfamily.</text>
</comment>
<keyword evidence="6 11" id="KW-0342">GTP-binding</keyword>
<dbReference type="KEGG" id="hna:Hneap_1544"/>
<comment type="catalytic activity">
    <reaction evidence="9 11">
        <text>GTP + H2O = GDP + phosphate + H(+)</text>
        <dbReference type="Rhea" id="RHEA:19669"/>
        <dbReference type="ChEBI" id="CHEBI:15377"/>
        <dbReference type="ChEBI" id="CHEBI:15378"/>
        <dbReference type="ChEBI" id="CHEBI:37565"/>
        <dbReference type="ChEBI" id="CHEBI:43474"/>
        <dbReference type="ChEBI" id="CHEBI:58189"/>
        <dbReference type="EC" id="3.6.5.4"/>
    </reaction>
</comment>
<dbReference type="InterPro" id="IPR036225">
    <property type="entry name" value="SRP/SRP_N"/>
</dbReference>
<dbReference type="eggNOG" id="COG0552">
    <property type="taxonomic scope" value="Bacteria"/>
</dbReference>
<keyword evidence="8 11" id="KW-0675">Receptor</keyword>
<feature type="region of interest" description="Disordered" evidence="12">
    <location>
        <begin position="1"/>
        <end position="53"/>
    </location>
</feature>
<keyword evidence="15" id="KW-1185">Reference proteome</keyword>
<evidence type="ECO:0000256" key="7">
    <source>
        <dbReference type="ARBA" id="ARBA00023136"/>
    </source>
</evidence>
<comment type="subunit">
    <text evidence="11">Part of the signal recognition particle protein translocation system, which is composed of SRP and FtsY. SRP is a ribonucleoprotein composed of Ffh and a 4.5S RNA molecule.</text>
</comment>
<evidence type="ECO:0000256" key="3">
    <source>
        <dbReference type="ARBA" id="ARBA00022490"/>
    </source>
</evidence>
<keyword evidence="7 11" id="KW-0472">Membrane</keyword>
<dbReference type="HOGENOM" id="CLU_009301_0_2_6"/>
<dbReference type="GO" id="GO:0005525">
    <property type="term" value="F:GTP binding"/>
    <property type="evidence" value="ECO:0007669"/>
    <property type="project" value="UniProtKB-UniRule"/>
</dbReference>
<dbReference type="InterPro" id="IPR013822">
    <property type="entry name" value="Signal_recog_particl_SRP54_hlx"/>
</dbReference>
<feature type="binding site" evidence="11">
    <location>
        <begin position="193"/>
        <end position="200"/>
    </location>
    <ligand>
        <name>GTP</name>
        <dbReference type="ChEBI" id="CHEBI:37565"/>
    </ligand>
</feature>
<dbReference type="GO" id="GO:0003924">
    <property type="term" value="F:GTPase activity"/>
    <property type="evidence" value="ECO:0007669"/>
    <property type="project" value="UniProtKB-UniRule"/>
</dbReference>
<dbReference type="SMART" id="SM00382">
    <property type="entry name" value="AAA"/>
    <property type="match status" value="1"/>
</dbReference>
<dbReference type="InterPro" id="IPR004390">
    <property type="entry name" value="SR_rcpt_FtsY"/>
</dbReference>
<proteinExistence type="inferred from homology"/>
<dbReference type="PROSITE" id="PS00300">
    <property type="entry name" value="SRP54"/>
    <property type="match status" value="1"/>
</dbReference>
<dbReference type="GO" id="GO:0005737">
    <property type="term" value="C:cytoplasm"/>
    <property type="evidence" value="ECO:0007669"/>
    <property type="project" value="UniProtKB-SubCell"/>
</dbReference>
<evidence type="ECO:0000256" key="8">
    <source>
        <dbReference type="ARBA" id="ARBA00023170"/>
    </source>
</evidence>
<dbReference type="OrthoDB" id="9804720at2"/>
<dbReference type="CDD" id="cd17874">
    <property type="entry name" value="FtsY"/>
    <property type="match status" value="1"/>
</dbReference>
<organism evidence="14 15">
    <name type="scientific">Halothiobacillus neapolitanus (strain ATCC 23641 / DSM 15147 / CIP 104769 / NCIMB 8539 / c2)</name>
    <name type="common">Thiobacillus neapolitanus</name>
    <dbReference type="NCBI Taxonomy" id="555778"/>
    <lineage>
        <taxon>Bacteria</taxon>
        <taxon>Pseudomonadati</taxon>
        <taxon>Pseudomonadota</taxon>
        <taxon>Gammaproteobacteria</taxon>
        <taxon>Chromatiales</taxon>
        <taxon>Halothiobacillaceae</taxon>
        <taxon>Halothiobacillus</taxon>
    </lineage>
</organism>
<dbReference type="STRING" id="555778.Hneap_1544"/>
<evidence type="ECO:0000256" key="1">
    <source>
        <dbReference type="ARBA" id="ARBA00004413"/>
    </source>
</evidence>
<feature type="domain" description="SRP54-type proteins GTP-binding" evidence="13">
    <location>
        <begin position="360"/>
        <end position="373"/>
    </location>
</feature>
<feature type="compositionally biased region" description="Basic residues" evidence="12">
    <location>
        <begin position="1"/>
        <end position="10"/>
    </location>
</feature>
<keyword evidence="4 11" id="KW-0547">Nucleotide-binding</keyword>
<comment type="subcellular location">
    <subcellularLocation>
        <location evidence="11">Cell inner membrane</location>
        <topology evidence="11">Peripheral membrane protein</topology>
        <orientation evidence="11">Cytoplasmic side</orientation>
    </subcellularLocation>
    <subcellularLocation>
        <location evidence="11">Cytoplasm</location>
    </subcellularLocation>
    <subcellularLocation>
        <location evidence="1">Cell membrane</location>
        <topology evidence="1">Peripheral membrane protein</topology>
        <orientation evidence="1">Cytoplasmic side</orientation>
    </subcellularLocation>
</comment>
<name>D0L101_HALNC</name>